<dbReference type="Pfam" id="PF26334">
    <property type="entry name" value="Gtf3_N"/>
    <property type="match status" value="1"/>
</dbReference>
<evidence type="ECO:0000313" key="5">
    <source>
        <dbReference type="Proteomes" id="UP000029488"/>
    </source>
</evidence>
<reference evidence="4 5" key="1">
    <citation type="journal article" date="2014" name="BMC Genomics">
        <title>Unusual genome complexity in Lactobacillus salivarius JCM1046.</title>
        <authorList>
            <person name="Raftis E.J."/>
            <person name="Forde B.M."/>
            <person name="Claesson M.J."/>
            <person name="O'Toole P.W."/>
        </authorList>
    </citation>
    <scope>NUCLEOTIDE SEQUENCE [LARGE SCALE GENOMIC DNA]</scope>
    <source>
        <strain evidence="4 5">JCM1046</strain>
    </source>
</reference>
<dbReference type="RefSeq" id="WP_052399066.1">
    <property type="nucleotide sequence ID" value="NZ_CP007646.1"/>
</dbReference>
<proteinExistence type="predicted"/>
<dbReference type="GO" id="GO:0016740">
    <property type="term" value="F:transferase activity"/>
    <property type="evidence" value="ECO:0007669"/>
    <property type="project" value="UniProtKB-KW"/>
</dbReference>
<feature type="domain" description="Glucosyltransferase 3-like C-terminal" evidence="3">
    <location>
        <begin position="168"/>
        <end position="325"/>
    </location>
</feature>
<organism evidence="4 5">
    <name type="scientific">Ligilactobacillus salivarius</name>
    <dbReference type="NCBI Taxonomy" id="1624"/>
    <lineage>
        <taxon>Bacteria</taxon>
        <taxon>Bacillati</taxon>
        <taxon>Bacillota</taxon>
        <taxon>Bacilli</taxon>
        <taxon>Lactobacillales</taxon>
        <taxon>Lactobacillaceae</taxon>
        <taxon>Ligilactobacillus</taxon>
    </lineage>
</organism>
<evidence type="ECO:0000313" key="4">
    <source>
        <dbReference type="EMBL" id="AIR11247.1"/>
    </source>
</evidence>
<dbReference type="InterPro" id="IPR058592">
    <property type="entry name" value="Gtf3_C"/>
</dbReference>
<dbReference type="SUPFAM" id="SSF53756">
    <property type="entry name" value="UDP-Glycosyltransferase/glycogen phosphorylase"/>
    <property type="match status" value="1"/>
</dbReference>
<protein>
    <submittedName>
        <fullName evidence="4">Beta-1,6-galactofuranosyltransferase</fullName>
    </submittedName>
</protein>
<keyword evidence="1 4" id="KW-0808">Transferase</keyword>
<feature type="domain" description="Glucosyltransferase 3-like N-terminal" evidence="2">
    <location>
        <begin position="6"/>
        <end position="150"/>
    </location>
</feature>
<dbReference type="EMBL" id="CP007646">
    <property type="protein sequence ID" value="AIR11247.1"/>
    <property type="molecule type" value="Genomic_DNA"/>
</dbReference>
<name>A0A089RXK8_9LACO</name>
<dbReference type="PIRSF" id="PIRSF007023">
    <property type="entry name" value="UDP-Galf_transf"/>
    <property type="match status" value="1"/>
</dbReference>
<dbReference type="Proteomes" id="UP000029488">
    <property type="component" value="Chromosome"/>
</dbReference>
<dbReference type="InterPro" id="IPR058591">
    <property type="entry name" value="Gtf3_N"/>
</dbReference>
<dbReference type="AlphaFoldDB" id="A0A089RXK8"/>
<dbReference type="KEGG" id="lsj:LSJ_1601c"/>
<evidence type="ECO:0000259" key="3">
    <source>
        <dbReference type="Pfam" id="PF26337"/>
    </source>
</evidence>
<accession>A0A089RXK8</accession>
<evidence type="ECO:0000259" key="2">
    <source>
        <dbReference type="Pfam" id="PF26334"/>
    </source>
</evidence>
<gene>
    <name evidence="4" type="ORF">LSJ_1601c</name>
</gene>
<evidence type="ECO:0000256" key="1">
    <source>
        <dbReference type="ARBA" id="ARBA00022679"/>
    </source>
</evidence>
<sequence length="331" mass="37883">MLKNIILTTGDPGKNIGGGKAKEDISRIFSDMGYIGKNIPIYTSKVRKYLYIHTKMRKDIDLTNVNRVVFQYPTSSVRMTREIINYISNSNVELVLFIHDISSLQEDGNTISEYEIGLLNLADKIIVHNDVMKEILEKNNISSKILVLGIFDYLTDFSPKSKRYDKTICFAGNLVKSTFLQKLTMKEHKIDIYGPNKLDNYPECIDYKGQFSPEELPSHLKQSFGLIWDGDSVETCEGHYGEYMKFNNPHKTSLYITTGLPILIWREAAMAQFIVKNKLGVAIDSLVNMDEILDSITDDEYKIMRENALKMGKDLKNGKYTKKIVEVLDKM</sequence>
<dbReference type="Gene3D" id="3.40.50.2000">
    <property type="entry name" value="Glycogen Phosphorylase B"/>
    <property type="match status" value="2"/>
</dbReference>
<dbReference type="Pfam" id="PF26337">
    <property type="entry name" value="Gtf3_C"/>
    <property type="match status" value="1"/>
</dbReference>